<accession>A0A5J6SI74</accession>
<name>A0A5J6SI74_9BACI</name>
<keyword evidence="2 5" id="KW-0812">Transmembrane</keyword>
<protein>
    <recommendedName>
        <fullName evidence="6">Yip1 domain-containing protein</fullName>
    </recommendedName>
</protein>
<dbReference type="GO" id="GO:0016020">
    <property type="term" value="C:membrane"/>
    <property type="evidence" value="ECO:0007669"/>
    <property type="project" value="UniProtKB-SubCell"/>
</dbReference>
<dbReference type="RefSeq" id="WP_151698581.1">
    <property type="nucleotide sequence ID" value="NZ_CP031223.1"/>
</dbReference>
<feature type="transmembrane region" description="Helical" evidence="5">
    <location>
        <begin position="37"/>
        <end position="55"/>
    </location>
</feature>
<feature type="domain" description="Yip1" evidence="6">
    <location>
        <begin position="17"/>
        <end position="203"/>
    </location>
</feature>
<comment type="subcellular location">
    <subcellularLocation>
        <location evidence="1">Membrane</location>
        <topology evidence="1">Multi-pass membrane protein</topology>
    </subcellularLocation>
</comment>
<evidence type="ECO:0000313" key="8">
    <source>
        <dbReference type="Proteomes" id="UP000325517"/>
    </source>
</evidence>
<organism evidence="7 8">
    <name type="scientific">Psychrobacillus glaciei</name>
    <dbReference type="NCBI Taxonomy" id="2283160"/>
    <lineage>
        <taxon>Bacteria</taxon>
        <taxon>Bacillati</taxon>
        <taxon>Bacillota</taxon>
        <taxon>Bacilli</taxon>
        <taxon>Bacillales</taxon>
        <taxon>Bacillaceae</taxon>
        <taxon>Psychrobacillus</taxon>
    </lineage>
</organism>
<evidence type="ECO:0000256" key="3">
    <source>
        <dbReference type="ARBA" id="ARBA00022989"/>
    </source>
</evidence>
<dbReference type="Proteomes" id="UP000325517">
    <property type="component" value="Chromosome"/>
</dbReference>
<evidence type="ECO:0000259" key="6">
    <source>
        <dbReference type="Pfam" id="PF04893"/>
    </source>
</evidence>
<evidence type="ECO:0000256" key="1">
    <source>
        <dbReference type="ARBA" id="ARBA00004141"/>
    </source>
</evidence>
<dbReference type="KEGG" id="psyo:PB01_01770"/>
<reference evidence="7 8" key="1">
    <citation type="submission" date="2018-07" db="EMBL/GenBank/DDBJ databases">
        <title>Complete genome sequence of Psychrobacillus sp. PB01, isolated from iceberg, and comparative genome analysis of Psychrobacillus strains.</title>
        <authorList>
            <person name="Lee P.C."/>
        </authorList>
    </citation>
    <scope>NUCLEOTIDE SEQUENCE [LARGE SCALE GENOMIC DNA]</scope>
    <source>
        <strain evidence="7 8">PB01</strain>
    </source>
</reference>
<dbReference type="InterPro" id="IPR006977">
    <property type="entry name" value="Yip1_dom"/>
</dbReference>
<evidence type="ECO:0000313" key="7">
    <source>
        <dbReference type="EMBL" id="QFF97636.1"/>
    </source>
</evidence>
<keyword evidence="3 5" id="KW-1133">Transmembrane helix</keyword>
<gene>
    <name evidence="7" type="ORF">PB01_01770</name>
</gene>
<proteinExistence type="predicted"/>
<dbReference type="EMBL" id="CP031223">
    <property type="protein sequence ID" value="QFF97636.1"/>
    <property type="molecule type" value="Genomic_DNA"/>
</dbReference>
<evidence type="ECO:0000256" key="4">
    <source>
        <dbReference type="ARBA" id="ARBA00023136"/>
    </source>
</evidence>
<feature type="transmembrane region" description="Helical" evidence="5">
    <location>
        <begin position="67"/>
        <end position="94"/>
    </location>
</feature>
<evidence type="ECO:0000256" key="5">
    <source>
        <dbReference type="SAM" id="Phobius"/>
    </source>
</evidence>
<sequence>MQQTRYEETEKINPFFSIWLSTRKTVRYVLDHKSLKYSLTLAAIAGVPSSISGIGEWSKNFDISLWLLLLGILILGPIIGLIGVGIGAVIYTWVGKWFGGYGTFREMAQAMGVVVIPSIWLTPYWILSFIFVYNNLFTMNLWEATSGSMIWFILSNLFTLTYSIWMIIIQSKAIGEVHQFSSGKGFATLIIPSITIVIIVFIVAIIIGFSMAMSSAY</sequence>
<dbReference type="AlphaFoldDB" id="A0A5J6SI74"/>
<feature type="transmembrane region" description="Helical" evidence="5">
    <location>
        <begin position="114"/>
        <end position="137"/>
    </location>
</feature>
<feature type="transmembrane region" description="Helical" evidence="5">
    <location>
        <begin position="189"/>
        <end position="212"/>
    </location>
</feature>
<keyword evidence="4 5" id="KW-0472">Membrane</keyword>
<feature type="transmembrane region" description="Helical" evidence="5">
    <location>
        <begin position="149"/>
        <end position="169"/>
    </location>
</feature>
<keyword evidence="8" id="KW-1185">Reference proteome</keyword>
<dbReference type="OrthoDB" id="2987623at2"/>
<evidence type="ECO:0000256" key="2">
    <source>
        <dbReference type="ARBA" id="ARBA00022692"/>
    </source>
</evidence>
<dbReference type="Pfam" id="PF04893">
    <property type="entry name" value="Yip1"/>
    <property type="match status" value="1"/>
</dbReference>